<dbReference type="PANTHER" id="PTHR37298">
    <property type="entry name" value="UPF0111 PROTEIN YKAA"/>
    <property type="match status" value="1"/>
</dbReference>
<dbReference type="PANTHER" id="PTHR37298:SF1">
    <property type="entry name" value="UPF0111 PROTEIN YKAA"/>
    <property type="match status" value="1"/>
</dbReference>
<dbReference type="Proteomes" id="UP001179600">
    <property type="component" value="Chromosome"/>
</dbReference>
<gene>
    <name evidence="2" type="ORF">PML95_03475</name>
</gene>
<dbReference type="EMBL" id="CP116507">
    <property type="protein sequence ID" value="WCG23311.1"/>
    <property type="molecule type" value="Genomic_DNA"/>
</dbReference>
<name>A0AAE9XGJ5_9ENTE</name>
<dbReference type="RefSeq" id="WP_126763192.1">
    <property type="nucleotide sequence ID" value="NZ_BKBT01000003.1"/>
</dbReference>
<reference evidence="2" key="1">
    <citation type="submission" date="2023-01" db="EMBL/GenBank/DDBJ databases">
        <title>Oxazolidinone resistance genes in florfenicol resistant enterococci from beef cattle and veal calves at slaughter.</title>
        <authorList>
            <person name="Biggel M."/>
        </authorList>
    </citation>
    <scope>NUCLEOTIDE SEQUENCE</scope>
    <source>
        <strain evidence="2">K204-1</strain>
    </source>
</reference>
<protein>
    <submittedName>
        <fullName evidence="2">DUF47 family protein</fullName>
    </submittedName>
</protein>
<dbReference type="InterPro" id="IPR038078">
    <property type="entry name" value="PhoU-like_sf"/>
</dbReference>
<proteinExistence type="inferred from homology"/>
<evidence type="ECO:0000256" key="1">
    <source>
        <dbReference type="ARBA" id="ARBA00008591"/>
    </source>
</evidence>
<dbReference type="AlphaFoldDB" id="A0AAE9XGJ5"/>
<evidence type="ECO:0000313" key="2">
    <source>
        <dbReference type="EMBL" id="WCG23311.1"/>
    </source>
</evidence>
<accession>A0AAE9XGJ5</accession>
<comment type="similarity">
    <text evidence="1">Belongs to the UPF0111 family.</text>
</comment>
<dbReference type="Pfam" id="PF01865">
    <property type="entry name" value="PhoU_div"/>
    <property type="match status" value="1"/>
</dbReference>
<sequence>MARKKEFNYFDALTQLASKGYEAARVLEDIILNYNYETIAARAKEIHVIENEGDELVHTIMDELNRSFITPIDREDIVAITEDLDDILDGINSLPYLFDSYLIKELRPKTEMISHYILEATESVCVVTKEFSKFKNSTTLGTMIAQVNDIEEKTDDLYRSLIKELFTHETDPLEVIKWKSVYERFERIINATEKTADNLAGLVIKNT</sequence>
<evidence type="ECO:0000313" key="3">
    <source>
        <dbReference type="Proteomes" id="UP001179600"/>
    </source>
</evidence>
<dbReference type="InterPro" id="IPR018445">
    <property type="entry name" value="Put_Phosphate_transp_reg"/>
</dbReference>
<dbReference type="GeneID" id="72385137"/>
<dbReference type="InterPro" id="IPR052912">
    <property type="entry name" value="UPF0111_domain"/>
</dbReference>
<dbReference type="Gene3D" id="1.20.58.220">
    <property type="entry name" value="Phosphate transport system protein phou homolog 2, domain 2"/>
    <property type="match status" value="1"/>
</dbReference>
<organism evidence="2 3">
    <name type="scientific">Vagococcus lutrae</name>
    <dbReference type="NCBI Taxonomy" id="81947"/>
    <lineage>
        <taxon>Bacteria</taxon>
        <taxon>Bacillati</taxon>
        <taxon>Bacillota</taxon>
        <taxon>Bacilli</taxon>
        <taxon>Lactobacillales</taxon>
        <taxon>Enterococcaceae</taxon>
        <taxon>Vagococcus</taxon>
    </lineage>
</organism>